<keyword evidence="3" id="KW-1185">Reference proteome</keyword>
<feature type="domain" description="T6SS immunity protein Tdi1 C-terminal" evidence="1">
    <location>
        <begin position="147"/>
        <end position="186"/>
    </location>
</feature>
<dbReference type="Pfam" id="PF08906">
    <property type="entry name" value="T6SS_Tdi1_C"/>
    <property type="match status" value="1"/>
</dbReference>
<evidence type="ECO:0000313" key="2">
    <source>
        <dbReference type="EMBL" id="MDZ5491882.1"/>
    </source>
</evidence>
<dbReference type="Proteomes" id="UP001290101">
    <property type="component" value="Unassembled WGS sequence"/>
</dbReference>
<name>A0ABU5JHB3_9ACTN</name>
<evidence type="ECO:0000259" key="1">
    <source>
        <dbReference type="Pfam" id="PF08906"/>
    </source>
</evidence>
<gene>
    <name evidence="2" type="ORF">U2F25_20870</name>
</gene>
<dbReference type="RefSeq" id="WP_322441742.1">
    <property type="nucleotide sequence ID" value="NZ_JAXOTQ010000026.1"/>
</dbReference>
<protein>
    <submittedName>
        <fullName evidence="2">DUF1851 domain-containing protein</fullName>
    </submittedName>
</protein>
<organism evidence="2 3">
    <name type="scientific">Micromonospora sicca</name>
    <dbReference type="NCBI Taxonomy" id="2202420"/>
    <lineage>
        <taxon>Bacteria</taxon>
        <taxon>Bacillati</taxon>
        <taxon>Actinomycetota</taxon>
        <taxon>Actinomycetes</taxon>
        <taxon>Micromonosporales</taxon>
        <taxon>Micromonosporaceae</taxon>
        <taxon>Micromonospora</taxon>
    </lineage>
</organism>
<comment type="caution">
    <text evidence="2">The sequence shown here is derived from an EMBL/GenBank/DDBJ whole genome shotgun (WGS) entry which is preliminary data.</text>
</comment>
<accession>A0ABU5JHB3</accession>
<reference evidence="2 3" key="1">
    <citation type="submission" date="2023-12" db="EMBL/GenBank/DDBJ databases">
        <title>Micromonospora sp. nov., isolated from Atacama Desert.</title>
        <authorList>
            <person name="Carro L."/>
            <person name="Golinska P."/>
            <person name="Klenk H.-P."/>
            <person name="Goodfellow M."/>
        </authorList>
    </citation>
    <scope>NUCLEOTIDE SEQUENCE [LARGE SCALE GENOMIC DNA]</scope>
    <source>
        <strain evidence="2 3">4G53</strain>
    </source>
</reference>
<dbReference type="EMBL" id="JAXOTQ010000026">
    <property type="protein sequence ID" value="MDZ5491882.1"/>
    <property type="molecule type" value="Genomic_DNA"/>
</dbReference>
<evidence type="ECO:0000313" key="3">
    <source>
        <dbReference type="Proteomes" id="UP001290101"/>
    </source>
</evidence>
<sequence length="210" mass="23161">MWDKFLSQYRITSRLNHVADGAGAAVPPTLSELFARFSGTTFSDGLYRIHTPESAAASNDFCARLIRGFAGRMYCFGFDWLGRNLAVDLRGGDGEALVVLVEPGAGELLESEVELTPFHDEVLVADPTGLAAGFFDEWRSANPGFDRLAFDQCVGYKVPLFLGGDDEVHNLEVVPYDVYWELCVQLRTGTRHMPAGTTIQRIIVADDVEH</sequence>
<proteinExistence type="predicted"/>
<dbReference type="InterPro" id="IPR015002">
    <property type="entry name" value="T6SS_Tdi1_C"/>
</dbReference>